<feature type="region of interest" description="Disordered" evidence="1">
    <location>
        <begin position="31"/>
        <end position="51"/>
    </location>
</feature>
<proteinExistence type="predicted"/>
<evidence type="ECO:0000313" key="4">
    <source>
        <dbReference type="Proteomes" id="UP000065822"/>
    </source>
</evidence>
<gene>
    <name evidence="2" type="ORF">AXF12_02810</name>
    <name evidence="3" type="ORF">SAMEA44541418_01178</name>
</gene>
<accession>A0AAX2GXM0</accession>
<evidence type="ECO:0000313" key="2">
    <source>
        <dbReference type="EMBL" id="AMD84543.1"/>
    </source>
</evidence>
<reference evidence="3 5" key="2">
    <citation type="submission" date="2017-06" db="EMBL/GenBank/DDBJ databases">
        <authorList>
            <consortium name="Pathogen Informatics"/>
        </authorList>
    </citation>
    <scope>NUCLEOTIDE SEQUENCE [LARGE SCALE GENOMIC DNA]</scope>
    <source>
        <strain evidence="3 5">NCTC12947</strain>
    </source>
</reference>
<organism evidence="3 5">
    <name type="scientific">Capnocytophaga haemolytica</name>
    <dbReference type="NCBI Taxonomy" id="45243"/>
    <lineage>
        <taxon>Bacteria</taxon>
        <taxon>Pseudomonadati</taxon>
        <taxon>Bacteroidota</taxon>
        <taxon>Flavobacteriia</taxon>
        <taxon>Flavobacteriales</taxon>
        <taxon>Flavobacteriaceae</taxon>
        <taxon>Capnocytophaga</taxon>
    </lineage>
</organism>
<feature type="compositionally biased region" description="Basic and acidic residues" evidence="1">
    <location>
        <begin position="34"/>
        <end position="51"/>
    </location>
</feature>
<evidence type="ECO:0000313" key="3">
    <source>
        <dbReference type="EMBL" id="SNV09448.1"/>
    </source>
</evidence>
<dbReference type="RefSeq" id="WP_066428130.1">
    <property type="nucleotide sequence ID" value="NZ_CP014227.1"/>
</dbReference>
<keyword evidence="4" id="KW-1185">Reference proteome</keyword>
<reference evidence="2 4" key="1">
    <citation type="submission" date="2016-02" db="EMBL/GenBank/DDBJ databases">
        <authorList>
            <person name="Holder M.E."/>
            <person name="Ajami N.J."/>
            <person name="Petrosino J.F."/>
        </authorList>
    </citation>
    <scope>NUCLEOTIDE SEQUENCE [LARGE SCALE GENOMIC DNA]</scope>
    <source>
        <strain evidence="2 4">CCUG 32990</strain>
    </source>
</reference>
<evidence type="ECO:0000256" key="1">
    <source>
        <dbReference type="SAM" id="MobiDB-lite"/>
    </source>
</evidence>
<name>A0AAX2GXM0_9FLAO</name>
<sequence length="195" mass="21617">MAKIAKNSPMAAVSGKLGTLIFKQVKGQTIITRAPEKPRKESEKQREQRESFRKAITYSRRARSNPETNALYTAIAAASPRSLTAHNVAVTDYLARPVITAVNAEGYTGRAGETLVITTTHPVKVVSLKVQLLTYVGVVVEEGIAIEHTSHRNEECLTTEWHYTTTKVNPHREGTRLSLVATDIPKHEVKKTFKI</sequence>
<dbReference type="Proteomes" id="UP000065822">
    <property type="component" value="Chromosome"/>
</dbReference>
<protein>
    <submittedName>
        <fullName evidence="3">Uncharacterized protein</fullName>
    </submittedName>
</protein>
<dbReference type="EMBL" id="LT906449">
    <property type="protein sequence ID" value="SNV09448.1"/>
    <property type="molecule type" value="Genomic_DNA"/>
</dbReference>
<dbReference type="EMBL" id="CP014227">
    <property type="protein sequence ID" value="AMD84543.1"/>
    <property type="molecule type" value="Genomic_DNA"/>
</dbReference>
<dbReference type="KEGG" id="chg:AXF12_02810"/>
<evidence type="ECO:0000313" key="5">
    <source>
        <dbReference type="Proteomes" id="UP000215539"/>
    </source>
</evidence>
<dbReference type="AlphaFoldDB" id="A0AAX2GXM0"/>
<dbReference type="Proteomes" id="UP000215539">
    <property type="component" value="Chromosome 1"/>
</dbReference>